<name>A0A552X195_9GAMM</name>
<keyword evidence="1" id="KW-0732">Signal</keyword>
<evidence type="ECO:0000313" key="2">
    <source>
        <dbReference type="EMBL" id="TRW48745.1"/>
    </source>
</evidence>
<dbReference type="OrthoDB" id="6838256at2"/>
<dbReference type="Proteomes" id="UP000320359">
    <property type="component" value="Unassembled WGS sequence"/>
</dbReference>
<evidence type="ECO:0008006" key="4">
    <source>
        <dbReference type="Google" id="ProtNLM"/>
    </source>
</evidence>
<dbReference type="RefSeq" id="WP_143235731.1">
    <property type="nucleotide sequence ID" value="NZ_VJWL01000002.1"/>
</dbReference>
<dbReference type="SUPFAM" id="SSF53850">
    <property type="entry name" value="Periplasmic binding protein-like II"/>
    <property type="match status" value="1"/>
</dbReference>
<keyword evidence="3" id="KW-1185">Reference proteome</keyword>
<evidence type="ECO:0000256" key="1">
    <source>
        <dbReference type="SAM" id="SignalP"/>
    </source>
</evidence>
<feature type="chain" id="PRO_5021904354" description="Solute-binding protein family 3/N-terminal domain-containing protein" evidence="1">
    <location>
        <begin position="28"/>
        <end position="240"/>
    </location>
</feature>
<comment type="caution">
    <text evidence="2">The sequence shown here is derived from an EMBL/GenBank/DDBJ whole genome shotgun (WGS) entry which is preliminary data.</text>
</comment>
<dbReference type="EMBL" id="VJWL01000002">
    <property type="protein sequence ID" value="TRW48745.1"/>
    <property type="molecule type" value="Genomic_DNA"/>
</dbReference>
<dbReference type="AlphaFoldDB" id="A0A552X195"/>
<evidence type="ECO:0000313" key="3">
    <source>
        <dbReference type="Proteomes" id="UP000320359"/>
    </source>
</evidence>
<organism evidence="2 3">
    <name type="scientific">Aliidiomarina halalkaliphila</name>
    <dbReference type="NCBI Taxonomy" id="2593535"/>
    <lineage>
        <taxon>Bacteria</taxon>
        <taxon>Pseudomonadati</taxon>
        <taxon>Pseudomonadota</taxon>
        <taxon>Gammaproteobacteria</taxon>
        <taxon>Alteromonadales</taxon>
        <taxon>Idiomarinaceae</taxon>
        <taxon>Aliidiomarina</taxon>
    </lineage>
</organism>
<feature type="signal peptide" evidence="1">
    <location>
        <begin position="1"/>
        <end position="27"/>
    </location>
</feature>
<gene>
    <name evidence="2" type="ORF">FM042_07105</name>
</gene>
<proteinExistence type="predicted"/>
<accession>A0A552X195</accession>
<protein>
    <recommendedName>
        <fullName evidence="4">Solute-binding protein family 3/N-terminal domain-containing protein</fullName>
    </recommendedName>
</protein>
<reference evidence="2 3" key="1">
    <citation type="submission" date="2019-07" db="EMBL/GenBank/DDBJ databases">
        <authorList>
            <person name="Yang M."/>
            <person name="Zhao D."/>
            <person name="Xiang H."/>
        </authorList>
    </citation>
    <scope>NUCLEOTIDE SEQUENCE [LARGE SCALE GENOMIC DNA]</scope>
    <source>
        <strain evidence="2 3">IM1326</strain>
    </source>
</reference>
<sequence>MKHTIANGFIAGLCSLLIAMSAGSTHASEREIVIGTLSDVDSSHPTFQLVQEAYRRIGVSTRLLSLPYERSEYEANRGRIVDAELARTSEAETLFPNLVKIDVPLQPVTVTVFTSNPNLVVNSYRDLQNLRIDTVRGMQVVVSRLGDLPFTEVATIEQTFKRLESGRSDVAVLPGDVASTVLERMDIRGIYKLSPNLEELLLYHWLHQQHADLAEPLANALREVIQERDAQQRLSKSNKP</sequence>